<keyword evidence="10" id="KW-1185">Reference proteome</keyword>
<feature type="transmembrane region" description="Helical" evidence="8">
    <location>
        <begin position="591"/>
        <end position="612"/>
    </location>
</feature>
<dbReference type="PROSITE" id="PS01023">
    <property type="entry name" value="PTR2_2"/>
    <property type="match status" value="1"/>
</dbReference>
<dbReference type="InterPro" id="IPR018456">
    <property type="entry name" value="PTR2_symporter_CS"/>
</dbReference>
<dbReference type="InterPro" id="IPR000109">
    <property type="entry name" value="POT_fam"/>
</dbReference>
<dbReference type="InterPro" id="IPR036259">
    <property type="entry name" value="MFS_trans_sf"/>
</dbReference>
<sequence length="677" mass="72775">MANSIDESGGNRFDNLSDFTGSPTGTLTSSMYSDIVAGSQPPSPALVPSLVPADAAVTLSLPSARPPCDNKTDSAVESVAEAEPPLALDNSDDDNVDGAFGPEPTAEALATLRRVHDKVPLSIFTIVAVEFCERFSYYGVMVVVTNFIQWPMPAGSASGAAPHGQPGAMGFGQATATAITTFNVFWQYVTPLLGAYVADSYLGRYRTIAMALLVDICGHMVLLLAGLPPLLRKEPASGSLAALVLGMLVIGVGTGGFKPNVNPLVAEQVSCRPGGSRMFVRTLPGTGERVIVDPAITASRIYHYFYMVINIGALCGQTGMVYAEKYIGFWLAFLLPTVLLALCPLIVWWGRRRYVRVAPSGGSVLGKAVRLFVLANKGRWSWSPRATHRRLHDGTFWDAVKPSALAPADRPPWMTFDDAWVDEVARGCKACAVFLWMPFFWLCYNQITGNLISQAAVMRLDGVPNDALLSVEPVALVLFILLLNECVYPLLRRLRIAFSPIKKIAAGYAIASLAMAYTAVVQHYIYKRSACGRFASGYLPGGSSTHCPNVDVSVWFQVGSYALLALGEIFVSTTCLEYAQSKAPQNMRSMVQAVSLSMNGISTALGFAFVALSQDPHLVWNYGIIAVLAALAGAGFWFTFRGLDQDEDRLNMLPQGAVAGSPAEEQQKARQQVNAAA</sequence>
<feature type="transmembrane region" description="Helical" evidence="8">
    <location>
        <begin position="467"/>
        <end position="484"/>
    </location>
</feature>
<feature type="transmembrane region" description="Helical" evidence="8">
    <location>
        <begin position="558"/>
        <end position="579"/>
    </location>
</feature>
<feature type="transmembrane region" description="Helical" evidence="8">
    <location>
        <begin position="304"/>
        <end position="323"/>
    </location>
</feature>
<evidence type="ECO:0000256" key="5">
    <source>
        <dbReference type="ARBA" id="ARBA00023136"/>
    </source>
</evidence>
<feature type="region of interest" description="Disordered" evidence="7">
    <location>
        <begin position="1"/>
        <end position="28"/>
    </location>
</feature>
<keyword evidence="5 8" id="KW-0472">Membrane</keyword>
<feature type="transmembrane region" description="Helical" evidence="8">
    <location>
        <begin position="505"/>
        <end position="526"/>
    </location>
</feature>
<comment type="similarity">
    <text evidence="2 6">Belongs to the major facilitator superfamily. Proton-dependent oligopeptide transporter (POT/PTR) (TC 2.A.17) family.</text>
</comment>
<evidence type="ECO:0000256" key="3">
    <source>
        <dbReference type="ARBA" id="ARBA00022692"/>
    </source>
</evidence>
<evidence type="ECO:0000256" key="4">
    <source>
        <dbReference type="ARBA" id="ARBA00022989"/>
    </source>
</evidence>
<gene>
    <name evidence="9" type="ORF">SCUCBS95973_002961</name>
</gene>
<dbReference type="SUPFAM" id="SSF103473">
    <property type="entry name" value="MFS general substrate transporter"/>
    <property type="match status" value="1"/>
</dbReference>
<evidence type="ECO:0000313" key="9">
    <source>
        <dbReference type="EMBL" id="CAK7216883.1"/>
    </source>
</evidence>
<dbReference type="Gene3D" id="1.20.1250.20">
    <property type="entry name" value="MFS general substrate transporter like domains"/>
    <property type="match status" value="1"/>
</dbReference>
<comment type="subcellular location">
    <subcellularLocation>
        <location evidence="1 6">Membrane</location>
        <topology evidence="1 6">Multi-pass membrane protein</topology>
    </subcellularLocation>
</comment>
<feature type="transmembrane region" description="Helical" evidence="8">
    <location>
        <begin position="208"/>
        <end position="227"/>
    </location>
</feature>
<dbReference type="PANTHER" id="PTHR11654">
    <property type="entry name" value="OLIGOPEPTIDE TRANSPORTER-RELATED"/>
    <property type="match status" value="1"/>
</dbReference>
<feature type="transmembrane region" description="Helical" evidence="8">
    <location>
        <begin position="329"/>
        <end position="350"/>
    </location>
</feature>
<accession>A0ABP0BBB4</accession>
<keyword evidence="3 6" id="KW-0812">Transmembrane</keyword>
<dbReference type="Pfam" id="PF00854">
    <property type="entry name" value="PTR2"/>
    <property type="match status" value="1"/>
</dbReference>
<feature type="transmembrane region" description="Helical" evidence="8">
    <location>
        <begin position="430"/>
        <end position="447"/>
    </location>
</feature>
<evidence type="ECO:0000256" key="2">
    <source>
        <dbReference type="ARBA" id="ARBA00005982"/>
    </source>
</evidence>
<evidence type="ECO:0000256" key="1">
    <source>
        <dbReference type="ARBA" id="ARBA00004141"/>
    </source>
</evidence>
<comment type="caution">
    <text evidence="9">The sequence shown here is derived from an EMBL/GenBank/DDBJ whole genome shotgun (WGS) entry which is preliminary data.</text>
</comment>
<reference evidence="9 10" key="1">
    <citation type="submission" date="2024-01" db="EMBL/GenBank/DDBJ databases">
        <authorList>
            <person name="Allen C."/>
            <person name="Tagirdzhanova G."/>
        </authorList>
    </citation>
    <scope>NUCLEOTIDE SEQUENCE [LARGE SCALE GENOMIC DNA]</scope>
</reference>
<feature type="transmembrane region" description="Helical" evidence="8">
    <location>
        <begin position="618"/>
        <end position="640"/>
    </location>
</feature>
<proteinExistence type="inferred from homology"/>
<feature type="compositionally biased region" description="Polar residues" evidence="7">
    <location>
        <begin position="17"/>
        <end position="28"/>
    </location>
</feature>
<evidence type="ECO:0000256" key="8">
    <source>
        <dbReference type="SAM" id="Phobius"/>
    </source>
</evidence>
<evidence type="ECO:0000256" key="7">
    <source>
        <dbReference type="SAM" id="MobiDB-lite"/>
    </source>
</evidence>
<protein>
    <submittedName>
        <fullName evidence="9">Uncharacterized protein</fullName>
    </submittedName>
</protein>
<keyword evidence="6" id="KW-0813">Transport</keyword>
<keyword evidence="4 8" id="KW-1133">Transmembrane helix</keyword>
<dbReference type="EMBL" id="CAWUHB010000012">
    <property type="protein sequence ID" value="CAK7216883.1"/>
    <property type="molecule type" value="Genomic_DNA"/>
</dbReference>
<evidence type="ECO:0000256" key="6">
    <source>
        <dbReference type="RuleBase" id="RU003755"/>
    </source>
</evidence>
<organism evidence="9 10">
    <name type="scientific">Sporothrix curviconia</name>
    <dbReference type="NCBI Taxonomy" id="1260050"/>
    <lineage>
        <taxon>Eukaryota</taxon>
        <taxon>Fungi</taxon>
        <taxon>Dikarya</taxon>
        <taxon>Ascomycota</taxon>
        <taxon>Pezizomycotina</taxon>
        <taxon>Sordariomycetes</taxon>
        <taxon>Sordariomycetidae</taxon>
        <taxon>Ophiostomatales</taxon>
        <taxon>Ophiostomataceae</taxon>
        <taxon>Sporothrix</taxon>
    </lineage>
</organism>
<name>A0ABP0BBB4_9PEZI</name>
<feature type="transmembrane region" description="Helical" evidence="8">
    <location>
        <begin position="239"/>
        <end position="257"/>
    </location>
</feature>
<evidence type="ECO:0000313" key="10">
    <source>
        <dbReference type="Proteomes" id="UP001642405"/>
    </source>
</evidence>
<dbReference type="Proteomes" id="UP001642405">
    <property type="component" value="Unassembled WGS sequence"/>
</dbReference>